<accession>A0ABX8A454</accession>
<name>A0ABX8A454_9BRAD</name>
<evidence type="ECO:0008006" key="5">
    <source>
        <dbReference type="Google" id="ProtNLM"/>
    </source>
</evidence>
<keyword evidence="4" id="KW-1185">Reference proteome</keyword>
<evidence type="ECO:0000313" key="3">
    <source>
        <dbReference type="EMBL" id="QUS37751.1"/>
    </source>
</evidence>
<gene>
    <name evidence="3" type="ORF">RPMA_01855</name>
</gene>
<feature type="signal peptide" evidence="2">
    <location>
        <begin position="1"/>
        <end position="31"/>
    </location>
</feature>
<proteinExistence type="predicted"/>
<evidence type="ECO:0000256" key="1">
    <source>
        <dbReference type="SAM" id="MobiDB-lite"/>
    </source>
</evidence>
<evidence type="ECO:0000313" key="4">
    <source>
        <dbReference type="Proteomes" id="UP000682843"/>
    </source>
</evidence>
<evidence type="ECO:0000256" key="2">
    <source>
        <dbReference type="SAM" id="SignalP"/>
    </source>
</evidence>
<feature type="chain" id="PRO_5047231443" description="PXPV repeat-containing protein" evidence="2">
    <location>
        <begin position="32"/>
        <end position="134"/>
    </location>
</feature>
<dbReference type="EMBL" id="CP036498">
    <property type="protein sequence ID" value="QUS37751.1"/>
    <property type="molecule type" value="Genomic_DNA"/>
</dbReference>
<keyword evidence="2" id="KW-0732">Signal</keyword>
<sequence length="134" mass="14823">MTLKFSAAKLTGALLAAAAVITIGVATPADAQTQTKKRKQVTVDSGRYNYGPRGPNVSYQQGPRTRVYVSRRSWLDAGTEVLPGDRKFTDYAYPPGPSFGTQNLNRPIDRQPLYSDYDLGGYPNRIPLPPYSYY</sequence>
<organism evidence="3 4">
    <name type="scientific">Tardiphaga alba</name>
    <dbReference type="NCBI Taxonomy" id="340268"/>
    <lineage>
        <taxon>Bacteria</taxon>
        <taxon>Pseudomonadati</taxon>
        <taxon>Pseudomonadota</taxon>
        <taxon>Alphaproteobacteria</taxon>
        <taxon>Hyphomicrobiales</taxon>
        <taxon>Nitrobacteraceae</taxon>
        <taxon>Tardiphaga</taxon>
    </lineage>
</organism>
<reference evidence="3 4" key="1">
    <citation type="submission" date="2019-02" db="EMBL/GenBank/DDBJ databases">
        <title>Emended description of the genus Rhodopseudomonas and description of Rhodopseudomonas albus sp. nov., a non-phototrophic, heavy-metal-tolerant bacterium isolated from garden soil.</title>
        <authorList>
            <person name="Bao Z."/>
            <person name="Cao W.W."/>
            <person name="Sato Y."/>
            <person name="Nishizawa T."/>
            <person name="Zhao J."/>
            <person name="Guo Y."/>
            <person name="Ohta H."/>
        </authorList>
    </citation>
    <scope>NUCLEOTIDE SEQUENCE [LARGE SCALE GENOMIC DNA]</scope>
    <source>
        <strain evidence="3 4">SK50-23</strain>
    </source>
</reference>
<dbReference type="RefSeq" id="WP_211911251.1">
    <property type="nucleotide sequence ID" value="NZ_CP036498.1"/>
</dbReference>
<dbReference type="Proteomes" id="UP000682843">
    <property type="component" value="Chromosome"/>
</dbReference>
<feature type="region of interest" description="Disordered" evidence="1">
    <location>
        <begin position="31"/>
        <end position="63"/>
    </location>
</feature>
<protein>
    <recommendedName>
        <fullName evidence="5">PXPV repeat-containing protein</fullName>
    </recommendedName>
</protein>